<dbReference type="InterPro" id="IPR003602">
    <property type="entry name" value="Topo_IA_DNA-bd_dom"/>
</dbReference>
<evidence type="ECO:0000256" key="7">
    <source>
        <dbReference type="ARBA" id="ARBA00023029"/>
    </source>
</evidence>
<dbReference type="Pfam" id="PF01396">
    <property type="entry name" value="Zn_ribbon_Top1"/>
    <property type="match status" value="3"/>
</dbReference>
<dbReference type="GO" id="GO:0008270">
    <property type="term" value="F:zinc ion binding"/>
    <property type="evidence" value="ECO:0007669"/>
    <property type="project" value="UniProtKB-KW"/>
</dbReference>
<dbReference type="HAMAP" id="MF_00952">
    <property type="entry name" value="Topoisom_1_prok"/>
    <property type="match status" value="1"/>
</dbReference>
<keyword evidence="5" id="KW-0862">Zinc</keyword>
<keyword evidence="4" id="KW-0863">Zinc-finger</keyword>
<dbReference type="InterPro" id="IPR005733">
    <property type="entry name" value="TopoI_bac-type"/>
</dbReference>
<evidence type="ECO:0000256" key="4">
    <source>
        <dbReference type="ARBA" id="ARBA00022771"/>
    </source>
</evidence>
<dbReference type="Pfam" id="PF01131">
    <property type="entry name" value="Topoisom_bac"/>
    <property type="match status" value="1"/>
</dbReference>
<dbReference type="GO" id="GO:0003917">
    <property type="term" value="F:DNA topoisomerase type I (single strand cut, ATP-independent) activity"/>
    <property type="evidence" value="ECO:0007669"/>
    <property type="project" value="UniProtKB-UniRule"/>
</dbReference>
<proteinExistence type="inferred from homology"/>
<keyword evidence="7 10" id="KW-0799">Topoisomerase</keyword>
<accession>A0AAW9MZ45</accession>
<keyword evidence="9 10" id="KW-0413">Isomerase</keyword>
<feature type="domain" description="Toprim" evidence="11">
    <location>
        <begin position="3"/>
        <end position="113"/>
    </location>
</feature>
<dbReference type="InterPro" id="IPR000380">
    <property type="entry name" value="Topo_IA"/>
</dbReference>
<dbReference type="Gene3D" id="3.30.65.10">
    <property type="entry name" value="Bacterial Topoisomerase I, domain 1"/>
    <property type="match status" value="2"/>
</dbReference>
<dbReference type="AlphaFoldDB" id="A0AAW9MZ45"/>
<evidence type="ECO:0000256" key="6">
    <source>
        <dbReference type="ARBA" id="ARBA00022842"/>
    </source>
</evidence>
<dbReference type="InterPro" id="IPR013497">
    <property type="entry name" value="Topo_IA_cen"/>
</dbReference>
<keyword evidence="6" id="KW-0460">Magnesium</keyword>
<evidence type="ECO:0000256" key="10">
    <source>
        <dbReference type="HAMAP-Rule" id="MF_00952"/>
    </source>
</evidence>
<dbReference type="InterPro" id="IPR034149">
    <property type="entry name" value="TOPRIM_TopoI"/>
</dbReference>
<dbReference type="GO" id="GO:0005694">
    <property type="term" value="C:chromosome"/>
    <property type="evidence" value="ECO:0007669"/>
    <property type="project" value="InterPro"/>
</dbReference>
<dbReference type="InterPro" id="IPR028612">
    <property type="entry name" value="Topoisom_1_IA"/>
</dbReference>
<dbReference type="PANTHER" id="PTHR42785">
    <property type="entry name" value="DNA TOPOISOMERASE, TYPE IA, CORE"/>
    <property type="match status" value="1"/>
</dbReference>
<comment type="caution">
    <text evidence="13">The sequence shown here is derived from an EMBL/GenBank/DDBJ whole genome shotgun (WGS) entry which is preliminary data.</text>
</comment>
<dbReference type="InterPro" id="IPR006171">
    <property type="entry name" value="TOPRIM_dom"/>
</dbReference>
<evidence type="ECO:0000313" key="14">
    <source>
        <dbReference type="Proteomes" id="UP001357733"/>
    </source>
</evidence>
<dbReference type="Proteomes" id="UP001357733">
    <property type="component" value="Unassembled WGS sequence"/>
</dbReference>
<reference evidence="13 14" key="1">
    <citation type="submission" date="2024-01" db="EMBL/GenBank/DDBJ databases">
        <title>Complete genome sequence of Citroniella saccharovorans strain M6.X9, isolated from human fecal sample.</title>
        <authorList>
            <person name="Cheng G."/>
            <person name="Westerholm M."/>
            <person name="Schnurer A."/>
        </authorList>
    </citation>
    <scope>NUCLEOTIDE SEQUENCE [LARGE SCALE GENOMIC DNA]</scope>
    <source>
        <strain evidence="13 14">DSM 29873</strain>
    </source>
</reference>
<dbReference type="PRINTS" id="PR00417">
    <property type="entry name" value="PRTPISMRASEI"/>
</dbReference>
<dbReference type="Gene3D" id="3.40.50.140">
    <property type="match status" value="1"/>
</dbReference>
<feature type="domain" description="Topo IA-type catalytic" evidence="12">
    <location>
        <begin position="129"/>
        <end position="556"/>
    </location>
</feature>
<evidence type="ECO:0000259" key="12">
    <source>
        <dbReference type="PROSITE" id="PS52039"/>
    </source>
</evidence>
<dbReference type="SMART" id="SM00437">
    <property type="entry name" value="TOP1Ac"/>
    <property type="match status" value="1"/>
</dbReference>
<feature type="site" description="Interaction with DNA" evidence="10">
    <location>
        <position position="155"/>
    </location>
</feature>
<dbReference type="InterPro" id="IPR003601">
    <property type="entry name" value="Topo_IA_2"/>
</dbReference>
<evidence type="ECO:0000256" key="8">
    <source>
        <dbReference type="ARBA" id="ARBA00023125"/>
    </source>
</evidence>
<dbReference type="Gene3D" id="1.10.290.10">
    <property type="entry name" value="Topoisomerase I, domain 4"/>
    <property type="match status" value="1"/>
</dbReference>
<comment type="subunit">
    <text evidence="10">Monomer.</text>
</comment>
<dbReference type="GO" id="GO:0003677">
    <property type="term" value="F:DNA binding"/>
    <property type="evidence" value="ECO:0007669"/>
    <property type="project" value="UniProtKB-KW"/>
</dbReference>
<dbReference type="InterPro" id="IPR013825">
    <property type="entry name" value="Topo_IA_cen_sub2"/>
</dbReference>
<evidence type="ECO:0000256" key="1">
    <source>
        <dbReference type="ARBA" id="ARBA00000213"/>
    </source>
</evidence>
<dbReference type="Pfam" id="PF01751">
    <property type="entry name" value="Toprim"/>
    <property type="match status" value="1"/>
</dbReference>
<feature type="site" description="Interaction with DNA" evidence="10">
    <location>
        <position position="488"/>
    </location>
</feature>
<dbReference type="InterPro" id="IPR023405">
    <property type="entry name" value="Topo_IA_core_domain"/>
</dbReference>
<dbReference type="CDD" id="cd03363">
    <property type="entry name" value="TOPRIM_TopoIA_TopoI"/>
    <property type="match status" value="1"/>
</dbReference>
<feature type="site" description="Interaction with DNA" evidence="10">
    <location>
        <position position="148"/>
    </location>
</feature>
<evidence type="ECO:0000313" key="13">
    <source>
        <dbReference type="EMBL" id="MEB3429749.1"/>
    </source>
</evidence>
<dbReference type="PROSITE" id="PS00396">
    <property type="entry name" value="TOPO_IA_1"/>
    <property type="match status" value="1"/>
</dbReference>
<feature type="site" description="Interaction with DNA" evidence="10">
    <location>
        <position position="33"/>
    </location>
</feature>
<dbReference type="EMBL" id="JAYKOT010000003">
    <property type="protein sequence ID" value="MEB3429749.1"/>
    <property type="molecule type" value="Genomic_DNA"/>
</dbReference>
<dbReference type="SUPFAM" id="SSF56712">
    <property type="entry name" value="Prokaryotic type I DNA topoisomerase"/>
    <property type="match status" value="1"/>
</dbReference>
<evidence type="ECO:0000256" key="2">
    <source>
        <dbReference type="ARBA" id="ARBA00009446"/>
    </source>
</evidence>
<keyword evidence="3" id="KW-0479">Metal-binding</keyword>
<dbReference type="CDD" id="cd00186">
    <property type="entry name" value="TOP1Ac"/>
    <property type="match status" value="1"/>
</dbReference>
<sequence length="692" mass="79013">MVKNLVIVESPTKAKTIGKMLGRNYKVVATIGHLRDLPKSQIGVDIENDFKPKYINVRGKADKINELKKLAKEAEKIYLATDPDREGEAISWHLANLLDLDLEEKNRVEFSEITKDYVKEAIKNPRKIDMGLVDSQQARRILDRIVGYKLSPILWKKIKNGLSAGRVQSVALKLIIDREKEIQSFIETEYWTIEATHRKEKDFISKFYAFSENGKEKKINDYIDENLADEILKSSDKKNFKIEKIEKKKRNKHPFMPFTTSTLQQEASKRLGYSTSRTMKIAQSLYEGINIGEEGTVGLISYMRTDSTRLSSNIVAEAKSYIVKNFGKEYSNGGSTYSKVKKGSQDAHEAVRPSSIYRTPYSISKYLRDDEYKLYNLIWQRTLASQMAKACYDITTVTISSNKNLYKASGNIIIFDGFMKVWTSNEKDNELPLLKEGEILNTTSLEKIKHFTKPKARYNEASLVKALEENGIGRPSTYASIISSLISRNYVVIDNKQLVPTDIGFKVIDLLLKHFEDIVNEKFTANMEDRLDGVANEGVNYINLLNEFYGPFEKLLEDCKKDSSDYKVKDKVLDEKCPECGHLLVEKNGRHGKFIGCSNFPNCRFVKPLVKSTGVSCPKCGHDIIEKVSKKGKVFYGCSNYPSCDFALWNKPINEKCPKCQSLLTHVKNRYGEFIKCSNENCEFEKNLKKSN</sequence>
<feature type="site" description="Interaction with DNA" evidence="10">
    <location>
        <position position="140"/>
    </location>
</feature>
<dbReference type="SMART" id="SM00436">
    <property type="entry name" value="TOP1Bc"/>
    <property type="match status" value="1"/>
</dbReference>
<dbReference type="InterPro" id="IPR013826">
    <property type="entry name" value="Topo_IA_cen_sub3"/>
</dbReference>
<evidence type="ECO:0000256" key="3">
    <source>
        <dbReference type="ARBA" id="ARBA00022723"/>
    </source>
</evidence>
<dbReference type="GO" id="GO:0006265">
    <property type="term" value="P:DNA topological change"/>
    <property type="evidence" value="ECO:0007669"/>
    <property type="project" value="UniProtKB-UniRule"/>
</dbReference>
<evidence type="ECO:0000256" key="9">
    <source>
        <dbReference type="ARBA" id="ARBA00023235"/>
    </source>
</evidence>
<dbReference type="Gene3D" id="2.70.20.10">
    <property type="entry name" value="Topoisomerase I, domain 3"/>
    <property type="match status" value="1"/>
</dbReference>
<keyword evidence="8 10" id="KW-0238">DNA-binding</keyword>
<dbReference type="PROSITE" id="PS50880">
    <property type="entry name" value="TOPRIM"/>
    <property type="match status" value="1"/>
</dbReference>
<protein>
    <recommendedName>
        <fullName evidence="10">DNA topoisomerase 1</fullName>
        <ecNumber evidence="10">5.6.2.1</ecNumber>
    </recommendedName>
    <alternativeName>
        <fullName evidence="10">DNA topoisomerase I</fullName>
    </alternativeName>
</protein>
<dbReference type="NCBIfam" id="TIGR01051">
    <property type="entry name" value="topA_bact"/>
    <property type="match status" value="1"/>
</dbReference>
<feature type="site" description="Interaction with DNA" evidence="10">
    <location>
        <position position="304"/>
    </location>
</feature>
<dbReference type="SUPFAM" id="SSF57783">
    <property type="entry name" value="Zinc beta-ribbon"/>
    <property type="match status" value="2"/>
</dbReference>
<comment type="similarity">
    <text evidence="2 10">Belongs to the type IA topoisomerase family.</text>
</comment>
<organism evidence="13 14">
    <name type="scientific">Citroniella saccharovorans</name>
    <dbReference type="NCBI Taxonomy" id="2053367"/>
    <lineage>
        <taxon>Bacteria</taxon>
        <taxon>Bacillati</taxon>
        <taxon>Bacillota</taxon>
        <taxon>Tissierellia</taxon>
        <taxon>Tissierellales</taxon>
        <taxon>Peptoniphilaceae</taxon>
        <taxon>Citroniella</taxon>
    </lineage>
</organism>
<dbReference type="InterPro" id="IPR013824">
    <property type="entry name" value="Topo_IA_cen_sub1"/>
</dbReference>
<gene>
    <name evidence="10 13" type="primary">topA</name>
    <name evidence="13" type="ORF">VLK81_06955</name>
</gene>
<name>A0AAW9MZ45_9FIRM</name>
<feature type="site" description="Interaction with DNA" evidence="10">
    <location>
        <position position="143"/>
    </location>
</feature>
<dbReference type="EC" id="5.6.2.1" evidence="10"/>
<feature type="region of interest" description="Interaction with DNA" evidence="10">
    <location>
        <begin position="163"/>
        <end position="168"/>
    </location>
</feature>
<dbReference type="PANTHER" id="PTHR42785:SF1">
    <property type="entry name" value="DNA TOPOISOMERASE"/>
    <property type="match status" value="1"/>
</dbReference>
<feature type="site" description="Interaction with DNA" evidence="10">
    <location>
        <position position="139"/>
    </location>
</feature>
<keyword evidence="14" id="KW-1185">Reference proteome</keyword>
<evidence type="ECO:0000259" key="11">
    <source>
        <dbReference type="PROSITE" id="PS50880"/>
    </source>
</evidence>
<dbReference type="InterPro" id="IPR023406">
    <property type="entry name" value="Topo_IA_AS"/>
</dbReference>
<evidence type="ECO:0000256" key="5">
    <source>
        <dbReference type="ARBA" id="ARBA00022833"/>
    </source>
</evidence>
<dbReference type="Gene3D" id="1.10.460.10">
    <property type="entry name" value="Topoisomerase I, domain 2"/>
    <property type="match status" value="1"/>
</dbReference>
<dbReference type="RefSeq" id="WP_324619918.1">
    <property type="nucleotide sequence ID" value="NZ_JAYKOT010000003.1"/>
</dbReference>
<comment type="catalytic activity">
    <reaction evidence="1 10">
        <text>ATP-independent breakage of single-stranded DNA, followed by passage and rejoining.</text>
        <dbReference type="EC" id="5.6.2.1"/>
    </reaction>
</comment>
<comment type="function">
    <text evidence="10">Releases the supercoiling and torsional tension of DNA, which is introduced during the DNA replication and transcription, by transiently cleaving and rejoining one strand of the DNA duplex. Introduces a single-strand break via transesterification at a target site in duplex DNA. The scissile phosphodiester is attacked by the catalytic tyrosine of the enzyme, resulting in the formation of a DNA-(5'-phosphotyrosyl)-enzyme intermediate and the expulsion of a 3'-OH DNA strand. The free DNA strand then undergoes passage around the unbroken strand, thus removing DNA supercoils. Finally, in the religation step, the DNA 3'-OH attacks the covalent intermediate to expel the active-site tyrosine and restore the DNA phosphodiester backbone.</text>
</comment>
<feature type="active site" description="O-(5'-phospho-DNA)-tyrosine intermediate" evidence="10">
    <location>
        <position position="302"/>
    </location>
</feature>
<dbReference type="SMART" id="SM00493">
    <property type="entry name" value="TOPRIM"/>
    <property type="match status" value="1"/>
</dbReference>
<dbReference type="InterPro" id="IPR013498">
    <property type="entry name" value="Topo_IA_Znf"/>
</dbReference>
<dbReference type="PROSITE" id="PS52039">
    <property type="entry name" value="TOPO_IA_2"/>
    <property type="match status" value="1"/>
</dbReference>